<comment type="caution">
    <text evidence="7">The sequence shown here is derived from an EMBL/GenBank/DDBJ whole genome shotgun (WGS) entry which is preliminary data.</text>
</comment>
<feature type="domain" description="4Fe-4S Mo/W bis-MGD-type" evidence="6">
    <location>
        <begin position="1"/>
        <end position="59"/>
    </location>
</feature>
<proteinExistence type="inferred from homology"/>
<dbReference type="PANTHER" id="PTHR43742:SF6">
    <property type="entry name" value="OXIDOREDUCTASE YYAE-RELATED"/>
    <property type="match status" value="1"/>
</dbReference>
<sequence>MKFVKTACPMDCYDSCSIVAEVDSNETLVRIEGNDRHPITEGRLCGKGYKLLDRYRSDRRILWPMKKVDGKWQRITWEEVLKEIANEVQLAIRTYGPLSIMHTYDYGSSGILKLATDRFFRMLGGFTDVTGSLCWAAGITAQEYDFGQAQSNDPEDIAQHAKHIVVWGRNVSVTNMHMVKYIRQAKKRGATLVVINPLKTDLDASADLIIRPKPGTDGILALAVCNELISNGRYDQSFVNQYTVGFDKFKDHVAAYDVTRAMDLCGITKNEVAYLTNIYADGPTSTLLGIGMQRYRNGGNTIRAIDALGAISGNIGMAGGGVNYAQREVADMVDWDHLTQRDKTVPVREFSRVTQAREILDADPPIDVLFISRTNLVAQVPNASLTRQALQKVRVKILLESFMTQTADEVDYILPATTFFEEEDVMLISMWSSYLAYANQVVPPSGEARPDWMIFRDLARELQLGDELEISPEQLIKEIFEPLHKKGGSIATCKSEGFIRLPIHSVAYHNKVFATSSGKIELYSERAKQDGHSPMAEPDFLQFENDRNFPYKLLTVHPRKQENSQFPLDQDPLQYPIVEIAPQLAKKHGVSELDKIWVETEVGRLRCEVKVVNEMRADVVKIEQGFTFGMLNVNLLTETISSDFGRGSAQYDMNCRLVNEKEKQGMNDKEKVGDAIK</sequence>
<dbReference type="InterPro" id="IPR009010">
    <property type="entry name" value="Asp_de-COase-like_dom_sf"/>
</dbReference>
<dbReference type="AlphaFoldDB" id="A0A2U3D6B1"/>
<evidence type="ECO:0000256" key="1">
    <source>
        <dbReference type="ARBA" id="ARBA00001942"/>
    </source>
</evidence>
<dbReference type="GO" id="GO:0043546">
    <property type="term" value="F:molybdopterin cofactor binding"/>
    <property type="evidence" value="ECO:0007669"/>
    <property type="project" value="InterPro"/>
</dbReference>
<dbReference type="InterPro" id="IPR006657">
    <property type="entry name" value="MoPterin_dinucl-bd_dom"/>
</dbReference>
<organism evidence="7 8">
    <name type="scientific">Sulfoacidibacillus thermotolerans</name>
    <name type="common">Acidibacillus sulfuroxidans</name>
    <dbReference type="NCBI Taxonomy" id="1765684"/>
    <lineage>
        <taxon>Bacteria</taxon>
        <taxon>Bacillati</taxon>
        <taxon>Bacillota</taxon>
        <taxon>Bacilli</taxon>
        <taxon>Bacillales</taxon>
        <taxon>Alicyclobacillaceae</taxon>
        <taxon>Sulfoacidibacillus</taxon>
    </lineage>
</organism>
<dbReference type="GO" id="GO:0051536">
    <property type="term" value="F:iron-sulfur cluster binding"/>
    <property type="evidence" value="ECO:0007669"/>
    <property type="project" value="UniProtKB-KW"/>
</dbReference>
<dbReference type="Gene3D" id="2.40.40.20">
    <property type="match status" value="1"/>
</dbReference>
<dbReference type="Gene3D" id="2.20.25.90">
    <property type="entry name" value="ADC-like domains"/>
    <property type="match status" value="1"/>
</dbReference>
<dbReference type="InterPro" id="IPR050612">
    <property type="entry name" value="Prok_Mopterin_Oxidored"/>
</dbReference>
<evidence type="ECO:0000259" key="6">
    <source>
        <dbReference type="PROSITE" id="PS51669"/>
    </source>
</evidence>
<dbReference type="Pfam" id="PF04879">
    <property type="entry name" value="Molybdop_Fe4S4"/>
    <property type="match status" value="1"/>
</dbReference>
<dbReference type="OrthoDB" id="9803192at2"/>
<dbReference type="GO" id="GO:0016491">
    <property type="term" value="F:oxidoreductase activity"/>
    <property type="evidence" value="ECO:0007669"/>
    <property type="project" value="InterPro"/>
</dbReference>
<dbReference type="InterPro" id="IPR006656">
    <property type="entry name" value="Mopterin_OxRdtase"/>
</dbReference>
<dbReference type="SMART" id="SM00926">
    <property type="entry name" value="Molybdop_Fe4S4"/>
    <property type="match status" value="1"/>
</dbReference>
<dbReference type="SUPFAM" id="SSF53706">
    <property type="entry name" value="Formate dehydrogenase/DMSO reductase, domains 1-3"/>
    <property type="match status" value="1"/>
</dbReference>
<reference evidence="7 8" key="1">
    <citation type="submission" date="2016-11" db="EMBL/GenBank/DDBJ databases">
        <title>Comparative genomics of Acidibacillus ferroxidans species.</title>
        <authorList>
            <person name="Oliveira G."/>
            <person name="Nunes G."/>
            <person name="Oliveira R."/>
            <person name="Araujo F."/>
            <person name="Salim A."/>
            <person name="Scholte L."/>
            <person name="Morais D."/>
            <person name="Nancucheo I."/>
            <person name="Johnson D.B."/>
            <person name="Grail B."/>
            <person name="Bittencourt J."/>
            <person name="Valadares R."/>
        </authorList>
    </citation>
    <scope>NUCLEOTIDE SEQUENCE [LARGE SCALE GENOMIC DNA]</scope>
    <source>
        <strain evidence="7 8">Y002</strain>
    </source>
</reference>
<accession>A0A2U3D6B1</accession>
<dbReference type="Proteomes" id="UP000245380">
    <property type="component" value="Unassembled WGS sequence"/>
</dbReference>
<dbReference type="PROSITE" id="PS51669">
    <property type="entry name" value="4FE4S_MOW_BIS_MGD"/>
    <property type="match status" value="1"/>
</dbReference>
<dbReference type="GO" id="GO:0046872">
    <property type="term" value="F:metal ion binding"/>
    <property type="evidence" value="ECO:0007669"/>
    <property type="project" value="UniProtKB-KW"/>
</dbReference>
<keyword evidence="5" id="KW-0411">Iron-sulfur</keyword>
<dbReference type="Pfam" id="PF01568">
    <property type="entry name" value="Molydop_binding"/>
    <property type="match status" value="1"/>
</dbReference>
<comment type="similarity">
    <text evidence="2">Belongs to the prokaryotic molybdopterin-containing oxidoreductase family.</text>
</comment>
<dbReference type="Gene3D" id="3.40.228.10">
    <property type="entry name" value="Dimethylsulfoxide Reductase, domain 2"/>
    <property type="match status" value="1"/>
</dbReference>
<dbReference type="EMBL" id="MPDK01000025">
    <property type="protein sequence ID" value="PWI56821.1"/>
    <property type="molecule type" value="Genomic_DNA"/>
</dbReference>
<dbReference type="InterPro" id="IPR006963">
    <property type="entry name" value="Mopterin_OxRdtase_4Fe-4S_dom"/>
</dbReference>
<dbReference type="Gene3D" id="3.30.2070.10">
    <property type="entry name" value="Formate dehydrogenase/DMSO reductase"/>
    <property type="match status" value="1"/>
</dbReference>
<dbReference type="PANTHER" id="PTHR43742">
    <property type="entry name" value="TRIMETHYLAMINE-N-OXIDE REDUCTASE"/>
    <property type="match status" value="1"/>
</dbReference>
<gene>
    <name evidence="7" type="ORF">BM613_11755</name>
</gene>
<keyword evidence="8" id="KW-1185">Reference proteome</keyword>
<evidence type="ECO:0000313" key="8">
    <source>
        <dbReference type="Proteomes" id="UP000245380"/>
    </source>
</evidence>
<dbReference type="CDD" id="cd02766">
    <property type="entry name" value="MopB_3"/>
    <property type="match status" value="1"/>
</dbReference>
<dbReference type="Gene3D" id="3.40.50.740">
    <property type="match status" value="1"/>
</dbReference>
<dbReference type="Pfam" id="PF00384">
    <property type="entry name" value="Molybdopterin"/>
    <property type="match status" value="1"/>
</dbReference>
<evidence type="ECO:0000256" key="5">
    <source>
        <dbReference type="ARBA" id="ARBA00023014"/>
    </source>
</evidence>
<dbReference type="SUPFAM" id="SSF50692">
    <property type="entry name" value="ADC-like"/>
    <property type="match status" value="1"/>
</dbReference>
<evidence type="ECO:0000256" key="2">
    <source>
        <dbReference type="ARBA" id="ARBA00010312"/>
    </source>
</evidence>
<keyword evidence="4" id="KW-0408">Iron</keyword>
<evidence type="ECO:0000256" key="3">
    <source>
        <dbReference type="ARBA" id="ARBA00022723"/>
    </source>
</evidence>
<dbReference type="RefSeq" id="WP_109431402.1">
    <property type="nucleotide sequence ID" value="NZ_MPDK01000025.1"/>
</dbReference>
<keyword evidence="3" id="KW-0479">Metal-binding</keyword>
<evidence type="ECO:0000313" key="7">
    <source>
        <dbReference type="EMBL" id="PWI56821.1"/>
    </source>
</evidence>
<evidence type="ECO:0000256" key="4">
    <source>
        <dbReference type="ARBA" id="ARBA00023004"/>
    </source>
</evidence>
<comment type="cofactor">
    <cofactor evidence="1">
        <name>Mo-bis(molybdopterin guanine dinucleotide)</name>
        <dbReference type="ChEBI" id="CHEBI:60539"/>
    </cofactor>
</comment>
<name>A0A2U3D6B1_SULT2</name>
<protein>
    <recommendedName>
        <fullName evidence="6">4Fe-4S Mo/W bis-MGD-type domain-containing protein</fullName>
    </recommendedName>
</protein>